<gene>
    <name evidence="1" type="ORF">LP422_14010</name>
</gene>
<dbReference type="EMBL" id="CP087977">
    <property type="protein sequence ID" value="UUZ43846.1"/>
    <property type="molecule type" value="Genomic_DNA"/>
</dbReference>
<sequence length="380" mass="40021">MPVRTPARTSPRSSTRAARLKPPSPATVVVVEEEQVPPHTCVSSALEDAEPHGLAATYSFDTTGWTTTGPVTIGFVGTRLDGNGGPEDKFERTERLDGLGPATGKVTLTTRPGHVAPGRWRVVAGPVENPAGHPLPRKAIHTSTQFGLLTHGPGVRLFARPALIGLGALVAIILRGLLAARADLPVLPMLALSGLGCLIGFPGGKVWWLVVNRRPVREFLTSGACIRGFLLVAPGRTHRRGTDARHLRGGGAGCDCPGDLPRHGHRPARLLPDRLLRRPPDHLTVGTVVDGPPAGDPQDPGPALRGGRRAAHRGRRPGARAGRDSTVPGCGVRRHDRGLHPSPTVPVPAADQHPHPAGAPGRPGDLWRHPTRAADRALGI</sequence>
<dbReference type="Proteomes" id="UP001059663">
    <property type="component" value="Chromosome"/>
</dbReference>
<proteinExistence type="predicted"/>
<evidence type="ECO:0000313" key="2">
    <source>
        <dbReference type="Proteomes" id="UP001059663"/>
    </source>
</evidence>
<accession>A0AC61U1F7</accession>
<organism evidence="1 2">
    <name type="scientific">Janibacter limosus</name>
    <dbReference type="NCBI Taxonomy" id="53458"/>
    <lineage>
        <taxon>Bacteria</taxon>
        <taxon>Bacillati</taxon>
        <taxon>Actinomycetota</taxon>
        <taxon>Actinomycetes</taxon>
        <taxon>Micrococcales</taxon>
        <taxon>Intrasporangiaceae</taxon>
        <taxon>Janibacter</taxon>
    </lineage>
</organism>
<evidence type="ECO:0000313" key="1">
    <source>
        <dbReference type="EMBL" id="UUZ43846.1"/>
    </source>
</evidence>
<protein>
    <submittedName>
        <fullName evidence="1">Uncharacterized protein</fullName>
    </submittedName>
</protein>
<reference evidence="1" key="1">
    <citation type="submission" date="2021-11" db="EMBL/GenBank/DDBJ databases">
        <title>Study of the species diversity of bacterial strains isolated from a unique natural object - Shulgan-Tash cave (Bashkiria).</title>
        <authorList>
            <person name="Sazanova A.L."/>
            <person name="Chirak E.R."/>
            <person name="Safronova V.I."/>
        </authorList>
    </citation>
    <scope>NUCLEOTIDE SEQUENCE</scope>
    <source>
        <strain evidence="1">P1</strain>
    </source>
</reference>
<name>A0AC61U1F7_9MICO</name>